<dbReference type="SUPFAM" id="SSF52540">
    <property type="entry name" value="P-loop containing nucleoside triphosphate hydrolases"/>
    <property type="match status" value="1"/>
</dbReference>
<dbReference type="Gene3D" id="3.40.50.300">
    <property type="entry name" value="P-loop containing nucleotide triphosphate hydrolases"/>
    <property type="match status" value="1"/>
</dbReference>
<dbReference type="OrthoDB" id="10019582at2759"/>
<dbReference type="EMBL" id="JAIZAY010000021">
    <property type="protein sequence ID" value="KAJ8021215.1"/>
    <property type="molecule type" value="Genomic_DNA"/>
</dbReference>
<name>A0A9Q1BC41_HOLLE</name>
<reference evidence="10" key="1">
    <citation type="submission" date="2021-10" db="EMBL/GenBank/DDBJ databases">
        <title>Tropical sea cucumber genome reveals ecological adaptation and Cuvierian tubules defense mechanism.</title>
        <authorList>
            <person name="Chen T."/>
        </authorList>
    </citation>
    <scope>NUCLEOTIDE SEQUENCE</scope>
    <source>
        <strain evidence="10">Nanhai2018</strain>
        <tissue evidence="10">Muscle</tissue>
    </source>
</reference>
<comment type="subcellular location">
    <subcellularLocation>
        <location evidence="1">Golgi apparatus membrane</location>
        <topology evidence="1">Single-pass type II membrane protein</topology>
    </subcellularLocation>
</comment>
<organism evidence="10 11">
    <name type="scientific">Holothuria leucospilota</name>
    <name type="common">Black long sea cucumber</name>
    <name type="synonym">Mertensiothuria leucospilota</name>
    <dbReference type="NCBI Taxonomy" id="206669"/>
    <lineage>
        <taxon>Eukaryota</taxon>
        <taxon>Metazoa</taxon>
        <taxon>Echinodermata</taxon>
        <taxon>Eleutherozoa</taxon>
        <taxon>Echinozoa</taxon>
        <taxon>Holothuroidea</taxon>
        <taxon>Aspidochirotacea</taxon>
        <taxon>Aspidochirotida</taxon>
        <taxon>Holothuriidae</taxon>
        <taxon>Holothuria</taxon>
    </lineage>
</organism>
<comment type="similarity">
    <text evidence="2">Belongs to the sulfotransferase 3 family.</text>
</comment>
<dbReference type="Pfam" id="PF03567">
    <property type="entry name" value="Sulfotransfer_2"/>
    <property type="match status" value="1"/>
</dbReference>
<keyword evidence="8" id="KW-0472">Membrane</keyword>
<comment type="caution">
    <text evidence="10">The sequence shown here is derived from an EMBL/GenBank/DDBJ whole genome shotgun (WGS) entry which is preliminary data.</text>
</comment>
<gene>
    <name evidence="10" type="ORF">HOLleu_38348</name>
</gene>
<keyword evidence="7" id="KW-0333">Golgi apparatus</keyword>
<evidence type="ECO:0000256" key="5">
    <source>
        <dbReference type="ARBA" id="ARBA00022968"/>
    </source>
</evidence>
<keyword evidence="3" id="KW-0808">Transferase</keyword>
<evidence type="ECO:0000256" key="2">
    <source>
        <dbReference type="ARBA" id="ARBA00010569"/>
    </source>
</evidence>
<evidence type="ECO:0000256" key="9">
    <source>
        <dbReference type="ARBA" id="ARBA00023180"/>
    </source>
</evidence>
<protein>
    <submittedName>
        <fullName evidence="10">Uronyl 2-sulfotransferase</fullName>
    </submittedName>
</protein>
<evidence type="ECO:0000256" key="8">
    <source>
        <dbReference type="ARBA" id="ARBA00023136"/>
    </source>
</evidence>
<dbReference type="InterPro" id="IPR007734">
    <property type="entry name" value="Heparan_SO4_2-O-STrfase"/>
</dbReference>
<keyword evidence="9" id="KW-0325">Glycoprotein</keyword>
<dbReference type="PANTHER" id="PTHR12129:SF15">
    <property type="entry name" value="URONYL 2-SULFOTRANSFERASE"/>
    <property type="match status" value="1"/>
</dbReference>
<sequence>MGTKNVPQTLCCALVFLLCFHYVLYGMDGSRSLSTHGVMPQVQPYNYRSFSVGISSSRLENAAANVTALLKEEDTRTVLIMFHALPKCGSRTLLTLAKMGEEFANGLLTVDANLTVLPRDMFYDEDFAREYILRHLERLSKPLFVYTHARFVDLRKSLGKTRYVGLIRDPLSRLVSSYYYRRNRDGTELTEKEKLWRSTLTNLSNKTFDECVQHNGTDCTGPFSMISTIAHFCGPDKRCSTNKTWALGRAKRNVVHYYDVIGIMEDYTSFVQVVEAKFSPAFSGATNNYILLQNQPHGVVSMKTQKKVPPSEETQKIMTERMQYDYQFYNFVKDRFYKQKQDLGLG</sequence>
<keyword evidence="6" id="KW-1133">Transmembrane helix</keyword>
<keyword evidence="11" id="KW-1185">Reference proteome</keyword>
<dbReference type="Proteomes" id="UP001152320">
    <property type="component" value="Chromosome 21"/>
</dbReference>
<dbReference type="AlphaFoldDB" id="A0A9Q1BC41"/>
<evidence type="ECO:0000256" key="6">
    <source>
        <dbReference type="ARBA" id="ARBA00022989"/>
    </source>
</evidence>
<keyword evidence="4" id="KW-0812">Transmembrane</keyword>
<dbReference type="PANTHER" id="PTHR12129">
    <property type="entry name" value="HEPARAN SULFATE 2-O-SULFOTRANSFERASE"/>
    <property type="match status" value="1"/>
</dbReference>
<dbReference type="GO" id="GO:0008146">
    <property type="term" value="F:sulfotransferase activity"/>
    <property type="evidence" value="ECO:0007669"/>
    <property type="project" value="InterPro"/>
</dbReference>
<accession>A0A9Q1BC41</accession>
<keyword evidence="5" id="KW-0735">Signal-anchor</keyword>
<evidence type="ECO:0000256" key="3">
    <source>
        <dbReference type="ARBA" id="ARBA00022679"/>
    </source>
</evidence>
<dbReference type="InterPro" id="IPR027417">
    <property type="entry name" value="P-loop_NTPase"/>
</dbReference>
<dbReference type="InterPro" id="IPR005331">
    <property type="entry name" value="Sulfotransferase"/>
</dbReference>
<evidence type="ECO:0000256" key="4">
    <source>
        <dbReference type="ARBA" id="ARBA00022692"/>
    </source>
</evidence>
<proteinExistence type="inferred from homology"/>
<dbReference type="GO" id="GO:0000139">
    <property type="term" value="C:Golgi membrane"/>
    <property type="evidence" value="ECO:0007669"/>
    <property type="project" value="UniProtKB-SubCell"/>
</dbReference>
<evidence type="ECO:0000313" key="11">
    <source>
        <dbReference type="Proteomes" id="UP001152320"/>
    </source>
</evidence>
<evidence type="ECO:0000313" key="10">
    <source>
        <dbReference type="EMBL" id="KAJ8021215.1"/>
    </source>
</evidence>
<evidence type="ECO:0000256" key="7">
    <source>
        <dbReference type="ARBA" id="ARBA00023034"/>
    </source>
</evidence>
<evidence type="ECO:0000256" key="1">
    <source>
        <dbReference type="ARBA" id="ARBA00004323"/>
    </source>
</evidence>